<dbReference type="AlphaFoldDB" id="A0A1U8MZJ4"/>
<evidence type="ECO:0000313" key="2">
    <source>
        <dbReference type="Proteomes" id="UP000818029"/>
    </source>
</evidence>
<name>A0A1U8MZJ4_GOSHI</name>
<dbReference type="PaxDb" id="3635-A0A1U8MZJ4"/>
<dbReference type="Pfam" id="PF13966">
    <property type="entry name" value="zf-RVT"/>
    <property type="match status" value="1"/>
</dbReference>
<sequence length="434" mass="50578">MAIKLDLEKAYEKVSWDFICASLNVAGIPIFFQTVIMSAISSSSMQILWNGMPTQKFKPIRGIRQGCPLSPYLFVICMEWLGHIIRVEMDIGKWEPIRLSRTGPLSLIKRDYWITFLISSTSFRGTEFNVRKSNIFFSKVIGIDVRNQITQMFGFQEAQNLGTYFGVHFLHNRVTNNTLSFVVDKPWAREGLGFRHLSDQNTSFLMKIGFSLVSKSNMLWVRVLHSKYGWKEQFPDSISRNQCSHLRRESVNSDGSWNLDLLYVWLLEDVISRITSIPPPHLDYGSDRVIWARSALGVFSVHSAYWTLKEDTWNSQEEYWKSIWKYLGPQRVRVFLWLAFKQRILTNSERTRRGIDHSNSCTLCGHDFEDLGHVLRDCPSAKDIWMLVLPEQLTQRFFSVSFQDWLLLNLCFHERLQGSGLTWSCLFGLIAWRI</sequence>
<dbReference type="KEGG" id="ghi:107943043"/>
<feature type="domain" description="Reverse transcriptase" evidence="1">
    <location>
        <begin position="1"/>
        <end position="169"/>
    </location>
</feature>
<keyword evidence="2" id="KW-1185">Reference proteome</keyword>
<gene>
    <name evidence="3" type="primary">LOC107943043</name>
</gene>
<dbReference type="Pfam" id="PF00078">
    <property type="entry name" value="RVT_1"/>
    <property type="match status" value="1"/>
</dbReference>
<dbReference type="GeneID" id="107943043"/>
<dbReference type="InterPro" id="IPR026960">
    <property type="entry name" value="RVT-Znf"/>
</dbReference>
<dbReference type="PROSITE" id="PS50878">
    <property type="entry name" value="RT_POL"/>
    <property type="match status" value="1"/>
</dbReference>
<dbReference type="InterPro" id="IPR000477">
    <property type="entry name" value="RT_dom"/>
</dbReference>
<protein>
    <recommendedName>
        <fullName evidence="1">Reverse transcriptase domain-containing protein</fullName>
    </recommendedName>
</protein>
<reference evidence="3" key="2">
    <citation type="submission" date="2025-08" db="UniProtKB">
        <authorList>
            <consortium name="RefSeq"/>
        </authorList>
    </citation>
    <scope>IDENTIFICATION</scope>
</reference>
<dbReference type="PANTHER" id="PTHR33116">
    <property type="entry name" value="REVERSE TRANSCRIPTASE ZINC-BINDING DOMAIN-CONTAINING PROTEIN-RELATED-RELATED"/>
    <property type="match status" value="1"/>
</dbReference>
<dbReference type="STRING" id="3635.A0A1U8MZJ4"/>
<accession>A0A1U8MZJ4</accession>
<organism evidence="2 3">
    <name type="scientific">Gossypium hirsutum</name>
    <name type="common">Upland cotton</name>
    <name type="synonym">Gossypium mexicanum</name>
    <dbReference type="NCBI Taxonomy" id="3635"/>
    <lineage>
        <taxon>Eukaryota</taxon>
        <taxon>Viridiplantae</taxon>
        <taxon>Streptophyta</taxon>
        <taxon>Embryophyta</taxon>
        <taxon>Tracheophyta</taxon>
        <taxon>Spermatophyta</taxon>
        <taxon>Magnoliopsida</taxon>
        <taxon>eudicotyledons</taxon>
        <taxon>Gunneridae</taxon>
        <taxon>Pentapetalae</taxon>
        <taxon>rosids</taxon>
        <taxon>malvids</taxon>
        <taxon>Malvales</taxon>
        <taxon>Malvaceae</taxon>
        <taxon>Malvoideae</taxon>
        <taxon>Gossypium</taxon>
    </lineage>
</organism>
<evidence type="ECO:0000259" key="1">
    <source>
        <dbReference type="PROSITE" id="PS50878"/>
    </source>
</evidence>
<evidence type="ECO:0000313" key="3">
    <source>
        <dbReference type="RefSeq" id="XP_016732262.1"/>
    </source>
</evidence>
<dbReference type="RefSeq" id="XP_016732262.1">
    <property type="nucleotide sequence ID" value="XM_016876773.1"/>
</dbReference>
<dbReference type="PANTHER" id="PTHR33116:SF86">
    <property type="entry name" value="REVERSE TRANSCRIPTASE DOMAIN-CONTAINING PROTEIN"/>
    <property type="match status" value="1"/>
</dbReference>
<dbReference type="Proteomes" id="UP000818029">
    <property type="component" value="Chromosome D11"/>
</dbReference>
<proteinExistence type="predicted"/>
<reference evidence="2" key="1">
    <citation type="journal article" date="2020" name="Nat. Genet.">
        <title>Genomic diversifications of five Gossypium allopolyploid species and their impact on cotton improvement.</title>
        <authorList>
            <person name="Chen Z.J."/>
            <person name="Sreedasyam A."/>
            <person name="Ando A."/>
            <person name="Song Q."/>
            <person name="De Santiago L.M."/>
            <person name="Hulse-Kemp A.M."/>
            <person name="Ding M."/>
            <person name="Ye W."/>
            <person name="Kirkbride R.C."/>
            <person name="Jenkins J."/>
            <person name="Plott C."/>
            <person name="Lovell J."/>
            <person name="Lin Y.M."/>
            <person name="Vaughn R."/>
            <person name="Liu B."/>
            <person name="Simpson S."/>
            <person name="Scheffler B.E."/>
            <person name="Wen L."/>
            <person name="Saski C.A."/>
            <person name="Grover C.E."/>
            <person name="Hu G."/>
            <person name="Conover J.L."/>
            <person name="Carlson J.W."/>
            <person name="Shu S."/>
            <person name="Boston L.B."/>
            <person name="Williams M."/>
            <person name="Peterson D.G."/>
            <person name="McGee K."/>
            <person name="Jones D.C."/>
            <person name="Wendel J.F."/>
            <person name="Stelly D.M."/>
            <person name="Grimwood J."/>
            <person name="Schmutz J."/>
        </authorList>
    </citation>
    <scope>NUCLEOTIDE SEQUENCE [LARGE SCALE GENOMIC DNA]</scope>
    <source>
        <strain evidence="2">cv. TM-1</strain>
    </source>
</reference>